<sequence length="2015" mass="225317">MVSSQPDSYIFSVRIVSIDYYMAPPLPGIDIGYSSFQGEKVNEVPVIRVYGSTPAGQKTCLHVHQALPYLYVPCADIPLPLTMEGNSYINTVCLAIEKALKLSGNAAAKRQHVHCSSIVRAKRFYGYHSSEELFVKIYFYNPHDIGRAAQLLLVGAVFDRSLQPHESHVPYLLQFMVDYNLYGMGHLHVNKMKFRNPIPSSFSSKLFNYNSELSQDSSKSQQEDLIGDTHLKTPVWVTSTVPENWRWQIHGDDESLSDQTIGRVKRQSVCELEGDAAVVDIVNQQFKMYQSLSQARSDLKMVQSLVPIWEEFEKMGMHVAEIPPDLGKPSSEYVLKSLSLGLELEQKLVDLCDHVESVLGLTPLEQNARTMDSIQPLSDEKKMIDFASANQSHNYSEPLQHLEERHGSLSSRDLLHEDKNAPMLAHGNYLHRDSFFIENNLSQLTNITKKATDEEALGLLKWLATSQAVEDINSDDELAPEVILSPLMPATTVDKVLEKAFMDYETESQRECQDIIDSVDNVIDFEGLEETVDSNCSGPSPKKRVPQLDGSSDDFYSFPHPESAEPSSELARTNEEKFSHKQSSHHVGKCSTKKKMNSSSWGSLPVSTTPMLLDKSETKNFDISDGSSSEDHIQNLTCCSLNTQNKSGKYLEISKDVNSLARCSVRDLMRKKRQHRFESYSSFSEQKKDLSLCPETKQLSQMLEENDGHMELWPHPCSLKQQNDVLETGNSFKTSTTVIEKLGFSAYLNCESETVADDGLKPVVPDYTCVMEEKTQVPSSKIHNPEISIKHHGMCEGSNIISKSNSDASSCKPDNLLSNMEYSYRDKLLVDSVQSVDACSFEFKESSLASELICKQMCCDDAHCDEIILRSCSSPMPFENLESHNGANEARKDLQFVCGKQVGDEAGFSTAGASSALNLMNKPSGIISISFHEKPPIVDGNYDVLDDIAPAKAVFDRSSLIPSMGFSGNVLDEIPPFFMDSFQPDKELQKLHNNGLTEDELSCHQKVVNGSPTHNLNDGSHLYLLTPIISPPSVDAINNWLSPDQGSSAPPVVSTHGSSYEDCNISVQRPNSTSIYPTPEEDVYYRKEAKSNSKTDVLDCGARIVFPSEESPAKLNIDDIFTPEISQISGPDRKLGSILLSQLGFRDPASVGAGQQLTIMSVEVQAESRGDLCPDPRFDAINVLTVALMADNDPLVEIYVLLYSRSDFHPRSRYGLSDCKVFVFVEEKQLLLHFIKIISKSNPDILVGWDVQGGSIGFLAERASYLGIGLLNLISRTPSENKMVGDYEHLNESMLENVHPDSLLTDSGLVEEVIRDEWGRTHASGLHVGGRIVLNLWRCMRCEVKLYLYTLEAVAEAVLRQKTPSIPHKILTNWFSSGSGRARYRCIEYLIKRTKLNLQILDKLDLVNRTSELARVFGIDFFSVLSRGSQYRVESMFLRLAHSQNYVAISPGNNQVASQPAMECIPLVMEPESGFYGDPVVVLDFQSLYPSMIIAYNLCFCTCLGKVSPSRENTLGVTSYLPDPHILRDLKDQIFLAPNGAMYVPPKVSRGILPRLLEEILSTRIMVKQAMKKLAPSQQVLYRIFNARQLALKLIANVTYGYTAAGFSGRMPCAELADSIVQCGRRTLENAISYVNAHTKWNARVIYGDTDSMFVLLKGRSVKDSFQIGKEIASAISEMNPDPVTLKMEKVYHPCFLLTKKRYVGYSFESADQVNPIFDAKGIETVRRDTCAAVAKAMEQTLRLYFEHQDISKVKTYLYRQWTRILSGRVTVQDFIFAKEVRLGTYSTKFSYLPPAAIVAMKATGIDPRAEPRYGERIPYVVVHGEPGARLVDMVVDPLDLLALNSPFRLNGLYYITKQIIPALQRAFGLVGADLTQWFLEMPRPTREKLGKRPLYTLNSHRRRIDSYYLSRHCVICGELVPTSVHLCSKCSQRSDVVAVALTGNASKMEREMHHLAAICQHCGGGDWVLETGVKCTSLACSVFYERRKVQKELQRLSAVATDAGFYPNCSVEWF</sequence>
<dbReference type="PANTHER" id="PTHR45812:SF1">
    <property type="entry name" value="DNA POLYMERASE ZETA CATALYTIC SUBUNIT"/>
    <property type="match status" value="1"/>
</dbReference>
<evidence type="ECO:0000259" key="27">
    <source>
        <dbReference type="Pfam" id="PF24065"/>
    </source>
</evidence>
<evidence type="ECO:0000256" key="11">
    <source>
        <dbReference type="ARBA" id="ARBA00022763"/>
    </source>
</evidence>
<evidence type="ECO:0000313" key="29">
    <source>
        <dbReference type="Proteomes" id="UP001345219"/>
    </source>
</evidence>
<evidence type="ECO:0000256" key="8">
    <source>
        <dbReference type="ARBA" id="ARBA00022695"/>
    </source>
</evidence>
<feature type="domain" description="DNA-directed DNA polymerase family B multifunctional" evidence="23">
    <location>
        <begin position="1421"/>
        <end position="1868"/>
    </location>
</feature>
<name>A0AAN7Q8I9_9MYRT</name>
<feature type="domain" description="C4-type zinc-finger of DNA polymerase delta" evidence="25">
    <location>
        <begin position="1914"/>
        <end position="1987"/>
    </location>
</feature>
<dbReference type="PROSITE" id="PS00116">
    <property type="entry name" value="DNA_POLYMERASE_B"/>
    <property type="match status" value="1"/>
</dbReference>
<keyword evidence="13" id="KW-0862">Zinc</keyword>
<evidence type="ECO:0000256" key="17">
    <source>
        <dbReference type="ARBA" id="ARBA00023125"/>
    </source>
</evidence>
<dbReference type="GO" id="GO:0003677">
    <property type="term" value="F:DNA binding"/>
    <property type="evidence" value="ECO:0007669"/>
    <property type="project" value="UniProtKB-KW"/>
</dbReference>
<evidence type="ECO:0000256" key="2">
    <source>
        <dbReference type="ARBA" id="ARBA00004123"/>
    </source>
</evidence>
<dbReference type="InterPro" id="IPR006172">
    <property type="entry name" value="DNA-dir_DNA_pol_B"/>
</dbReference>
<evidence type="ECO:0000256" key="18">
    <source>
        <dbReference type="ARBA" id="ARBA00023204"/>
    </source>
</evidence>
<dbReference type="PANTHER" id="PTHR45812">
    <property type="entry name" value="DNA POLYMERASE ZETA CATALYTIC SUBUNIT"/>
    <property type="match status" value="1"/>
</dbReference>
<gene>
    <name evidence="28" type="ORF">SAY87_006087</name>
</gene>
<dbReference type="InterPro" id="IPR056435">
    <property type="entry name" value="DPOD/Z_N"/>
</dbReference>
<evidence type="ECO:0000256" key="12">
    <source>
        <dbReference type="ARBA" id="ARBA00022771"/>
    </source>
</evidence>
<keyword evidence="8" id="KW-0548">Nucleotidyltransferase</keyword>
<dbReference type="InterPro" id="IPR017964">
    <property type="entry name" value="DNA-dir_DNA_pol_B_CS"/>
</dbReference>
<evidence type="ECO:0000256" key="10">
    <source>
        <dbReference type="ARBA" id="ARBA00022723"/>
    </source>
</evidence>
<evidence type="ECO:0000259" key="23">
    <source>
        <dbReference type="Pfam" id="PF00136"/>
    </source>
</evidence>
<dbReference type="FunFam" id="3.30.342.10:FF:000014">
    <property type="entry name" value="DNA polymerase"/>
    <property type="match status" value="1"/>
</dbReference>
<evidence type="ECO:0000259" key="25">
    <source>
        <dbReference type="Pfam" id="PF14260"/>
    </source>
</evidence>
<dbReference type="FunFam" id="1.10.132.60:FF:000007">
    <property type="entry name" value="DNA polymerase"/>
    <property type="match status" value="1"/>
</dbReference>
<evidence type="ECO:0000259" key="26">
    <source>
        <dbReference type="Pfam" id="PF24055"/>
    </source>
</evidence>
<evidence type="ECO:0000259" key="24">
    <source>
        <dbReference type="Pfam" id="PF03104"/>
    </source>
</evidence>
<evidence type="ECO:0000256" key="7">
    <source>
        <dbReference type="ARBA" id="ARBA00022679"/>
    </source>
</evidence>
<dbReference type="InterPro" id="IPR006133">
    <property type="entry name" value="DNA-dir_DNA_pol_B_exonuc"/>
</dbReference>
<dbReference type="InterPro" id="IPR036397">
    <property type="entry name" value="RNaseH_sf"/>
</dbReference>
<evidence type="ECO:0000256" key="6">
    <source>
        <dbReference type="ARBA" id="ARBA00022485"/>
    </source>
</evidence>
<feature type="domain" description="DNA-directed DNA polymerase family B exonuclease" evidence="24">
    <location>
        <begin position="1155"/>
        <end position="1278"/>
    </location>
</feature>
<dbReference type="Proteomes" id="UP001345219">
    <property type="component" value="Chromosome 5"/>
</dbReference>
<protein>
    <recommendedName>
        <fullName evidence="5">DNA polymerase zeta catalytic subunit</fullName>
        <ecNumber evidence="4">2.7.7.7</ecNumber>
    </recommendedName>
</protein>
<comment type="caution">
    <text evidence="28">The sequence shown here is derived from an EMBL/GenBank/DDBJ whole genome shotgun (WGS) entry which is preliminary data.</text>
</comment>
<dbReference type="Gene3D" id="3.30.420.10">
    <property type="entry name" value="Ribonuclease H-like superfamily/Ribonuclease H"/>
    <property type="match status" value="1"/>
</dbReference>
<accession>A0AAN7Q8I9</accession>
<organism evidence="28 29">
    <name type="scientific">Trapa incisa</name>
    <dbReference type="NCBI Taxonomy" id="236973"/>
    <lineage>
        <taxon>Eukaryota</taxon>
        <taxon>Viridiplantae</taxon>
        <taxon>Streptophyta</taxon>
        <taxon>Embryophyta</taxon>
        <taxon>Tracheophyta</taxon>
        <taxon>Spermatophyta</taxon>
        <taxon>Magnoliopsida</taxon>
        <taxon>eudicotyledons</taxon>
        <taxon>Gunneridae</taxon>
        <taxon>Pentapetalae</taxon>
        <taxon>rosids</taxon>
        <taxon>malvids</taxon>
        <taxon>Myrtales</taxon>
        <taxon>Lythraceae</taxon>
        <taxon>Trapa</taxon>
    </lineage>
</organism>
<dbReference type="FunFam" id="3.30.420.10:FF:000082">
    <property type="entry name" value="DNA polymerase"/>
    <property type="match status" value="1"/>
</dbReference>
<comment type="cofactor">
    <cofactor evidence="1">
        <name>[4Fe-4S] cluster</name>
        <dbReference type="ChEBI" id="CHEBI:49883"/>
    </cofactor>
</comment>
<dbReference type="Pfam" id="PF24055">
    <property type="entry name" value="POL3_N"/>
    <property type="match status" value="1"/>
</dbReference>
<evidence type="ECO:0000256" key="5">
    <source>
        <dbReference type="ARBA" id="ARBA00021589"/>
    </source>
</evidence>
<keyword evidence="12" id="KW-0863">Zinc-finger</keyword>
<dbReference type="PRINTS" id="PR00106">
    <property type="entry name" value="DNAPOLB"/>
</dbReference>
<dbReference type="GO" id="GO:0005634">
    <property type="term" value="C:nucleus"/>
    <property type="evidence" value="ECO:0007669"/>
    <property type="project" value="UniProtKB-SubCell"/>
</dbReference>
<dbReference type="InterPro" id="IPR012337">
    <property type="entry name" value="RNaseH-like_sf"/>
</dbReference>
<keyword evidence="15" id="KW-0408">Iron</keyword>
<feature type="compositionally biased region" description="Basic residues" evidence="22">
    <location>
        <begin position="580"/>
        <end position="596"/>
    </location>
</feature>
<dbReference type="Pfam" id="PF00136">
    <property type="entry name" value="DNA_pol_B"/>
    <property type="match status" value="1"/>
</dbReference>
<evidence type="ECO:0000256" key="19">
    <source>
        <dbReference type="ARBA" id="ARBA00023242"/>
    </source>
</evidence>
<keyword evidence="11" id="KW-0227">DNA damage</keyword>
<keyword evidence="7" id="KW-0808">Transferase</keyword>
<comment type="similarity">
    <text evidence="3">Belongs to the DNA polymerase type-B family.</text>
</comment>
<dbReference type="InterPro" id="IPR025687">
    <property type="entry name" value="Znf-C4pol"/>
</dbReference>
<dbReference type="GO" id="GO:0016035">
    <property type="term" value="C:zeta DNA polymerase complex"/>
    <property type="evidence" value="ECO:0007669"/>
    <property type="project" value="InterPro"/>
</dbReference>
<evidence type="ECO:0000256" key="13">
    <source>
        <dbReference type="ARBA" id="ARBA00022833"/>
    </source>
</evidence>
<evidence type="ECO:0000256" key="1">
    <source>
        <dbReference type="ARBA" id="ARBA00001966"/>
    </source>
</evidence>
<evidence type="ECO:0000256" key="21">
    <source>
        <dbReference type="ARBA" id="ARBA00066055"/>
    </source>
</evidence>
<keyword evidence="18" id="KW-0234">DNA repair</keyword>
<dbReference type="GO" id="GO:0008270">
    <property type="term" value="F:zinc ion binding"/>
    <property type="evidence" value="ECO:0007669"/>
    <property type="project" value="UniProtKB-KW"/>
</dbReference>
<evidence type="ECO:0000256" key="9">
    <source>
        <dbReference type="ARBA" id="ARBA00022705"/>
    </source>
</evidence>
<comment type="subunit">
    <text evidence="21">Forms DNA polymerase zeta with REV7.</text>
</comment>
<dbReference type="InterPro" id="IPR030559">
    <property type="entry name" value="PolZ_Rev3"/>
</dbReference>
<keyword evidence="14" id="KW-0239">DNA-directed DNA polymerase</keyword>
<dbReference type="GO" id="GO:0000724">
    <property type="term" value="P:double-strand break repair via homologous recombination"/>
    <property type="evidence" value="ECO:0007669"/>
    <property type="project" value="TreeGrafter"/>
</dbReference>
<dbReference type="Pfam" id="PF24065">
    <property type="entry name" value="REV3_N"/>
    <property type="match status" value="1"/>
</dbReference>
<dbReference type="GO" id="GO:0006260">
    <property type="term" value="P:DNA replication"/>
    <property type="evidence" value="ECO:0007669"/>
    <property type="project" value="UniProtKB-KW"/>
</dbReference>
<dbReference type="GO" id="GO:0000166">
    <property type="term" value="F:nucleotide binding"/>
    <property type="evidence" value="ECO:0007669"/>
    <property type="project" value="InterPro"/>
</dbReference>
<dbReference type="Pfam" id="PF14260">
    <property type="entry name" value="zf-C4pol"/>
    <property type="match status" value="1"/>
</dbReference>
<evidence type="ECO:0000256" key="3">
    <source>
        <dbReference type="ARBA" id="ARBA00005755"/>
    </source>
</evidence>
<keyword evidence="19" id="KW-0539">Nucleus</keyword>
<reference evidence="28 29" key="1">
    <citation type="journal article" date="2023" name="Hortic Res">
        <title>Pangenome of water caltrop reveals structural variations and asymmetric subgenome divergence after allopolyploidization.</title>
        <authorList>
            <person name="Zhang X."/>
            <person name="Chen Y."/>
            <person name="Wang L."/>
            <person name="Yuan Y."/>
            <person name="Fang M."/>
            <person name="Shi L."/>
            <person name="Lu R."/>
            <person name="Comes H.P."/>
            <person name="Ma Y."/>
            <person name="Chen Y."/>
            <person name="Huang G."/>
            <person name="Zhou Y."/>
            <person name="Zheng Z."/>
            <person name="Qiu Y."/>
        </authorList>
    </citation>
    <scope>NUCLEOTIDE SEQUENCE [LARGE SCALE GENOMIC DNA]</scope>
    <source>
        <tissue evidence="28">Roots</tissue>
    </source>
</reference>
<dbReference type="InterPro" id="IPR023211">
    <property type="entry name" value="DNA_pol_palm_dom_sf"/>
</dbReference>
<dbReference type="CDD" id="cd05778">
    <property type="entry name" value="DNA_polB_zeta_exo"/>
    <property type="match status" value="1"/>
</dbReference>
<dbReference type="CDD" id="cd05534">
    <property type="entry name" value="POLBc_zeta"/>
    <property type="match status" value="1"/>
</dbReference>
<feature type="domain" description="DNA polymerase delta/zeta catalytic subunit N-terminal" evidence="26">
    <location>
        <begin position="65"/>
        <end position="145"/>
    </location>
</feature>
<dbReference type="EMBL" id="JAXIOK010000010">
    <property type="protein sequence ID" value="KAK4761194.1"/>
    <property type="molecule type" value="Genomic_DNA"/>
</dbReference>
<dbReference type="GO" id="GO:0003887">
    <property type="term" value="F:DNA-directed DNA polymerase activity"/>
    <property type="evidence" value="ECO:0007669"/>
    <property type="project" value="UniProtKB-KW"/>
</dbReference>
<dbReference type="InterPro" id="IPR043502">
    <property type="entry name" value="DNA/RNA_pol_sf"/>
</dbReference>
<dbReference type="SUPFAM" id="SSF56672">
    <property type="entry name" value="DNA/RNA polymerases"/>
    <property type="match status" value="1"/>
</dbReference>
<evidence type="ECO:0000256" key="4">
    <source>
        <dbReference type="ARBA" id="ARBA00012417"/>
    </source>
</evidence>
<evidence type="ECO:0000256" key="16">
    <source>
        <dbReference type="ARBA" id="ARBA00023014"/>
    </source>
</evidence>
<keyword evidence="10" id="KW-0479">Metal-binding</keyword>
<comment type="subcellular location">
    <subcellularLocation>
        <location evidence="2">Nucleus</location>
    </subcellularLocation>
</comment>
<feature type="region of interest" description="Disordered" evidence="22">
    <location>
        <begin position="532"/>
        <end position="603"/>
    </location>
</feature>
<keyword evidence="29" id="KW-1185">Reference proteome</keyword>
<evidence type="ECO:0000256" key="14">
    <source>
        <dbReference type="ARBA" id="ARBA00022932"/>
    </source>
</evidence>
<comment type="catalytic activity">
    <reaction evidence="20">
        <text>DNA(n) + a 2'-deoxyribonucleoside 5'-triphosphate = DNA(n+1) + diphosphate</text>
        <dbReference type="Rhea" id="RHEA:22508"/>
        <dbReference type="Rhea" id="RHEA-COMP:17339"/>
        <dbReference type="Rhea" id="RHEA-COMP:17340"/>
        <dbReference type="ChEBI" id="CHEBI:33019"/>
        <dbReference type="ChEBI" id="CHEBI:61560"/>
        <dbReference type="ChEBI" id="CHEBI:173112"/>
        <dbReference type="EC" id="2.7.7.7"/>
    </reaction>
</comment>
<keyword evidence="17" id="KW-0238">DNA-binding</keyword>
<dbReference type="EC" id="2.7.7.7" evidence="4"/>
<evidence type="ECO:0000256" key="15">
    <source>
        <dbReference type="ARBA" id="ARBA00023004"/>
    </source>
</evidence>
<evidence type="ECO:0000313" key="28">
    <source>
        <dbReference type="EMBL" id="KAK4761194.1"/>
    </source>
</evidence>
<dbReference type="InterPro" id="IPR056447">
    <property type="entry name" value="REV3_N"/>
</dbReference>
<feature type="domain" description="DNA polymerase zeta catalytic subunit N-terminal" evidence="27">
    <location>
        <begin position="11"/>
        <end position="64"/>
    </location>
</feature>
<evidence type="ECO:0000256" key="22">
    <source>
        <dbReference type="SAM" id="MobiDB-lite"/>
    </source>
</evidence>
<keyword evidence="9" id="KW-0235">DNA replication</keyword>
<dbReference type="GO" id="GO:0042276">
    <property type="term" value="P:error-prone translesion synthesis"/>
    <property type="evidence" value="ECO:0007669"/>
    <property type="project" value="TreeGrafter"/>
</dbReference>
<dbReference type="Gene3D" id="1.10.132.60">
    <property type="entry name" value="DNA polymerase family B, C-terminal domain"/>
    <property type="match status" value="1"/>
</dbReference>
<dbReference type="InterPro" id="IPR006134">
    <property type="entry name" value="DNA-dir_DNA_pol_B_multi_dom"/>
</dbReference>
<dbReference type="InterPro" id="IPR042087">
    <property type="entry name" value="DNA_pol_B_thumb"/>
</dbReference>
<evidence type="ECO:0000256" key="20">
    <source>
        <dbReference type="ARBA" id="ARBA00049244"/>
    </source>
</evidence>
<keyword evidence="16" id="KW-0411">Iron-sulfur</keyword>
<dbReference type="Gene3D" id="3.30.342.10">
    <property type="entry name" value="DNA Polymerase, chain B, domain 1"/>
    <property type="match status" value="1"/>
</dbReference>
<dbReference type="GO" id="GO:0051539">
    <property type="term" value="F:4 iron, 4 sulfur cluster binding"/>
    <property type="evidence" value="ECO:0007669"/>
    <property type="project" value="UniProtKB-KW"/>
</dbReference>
<keyword evidence="6" id="KW-0004">4Fe-4S</keyword>
<dbReference type="Pfam" id="PF03104">
    <property type="entry name" value="DNA_pol_B_exo1"/>
    <property type="match status" value="1"/>
</dbReference>
<dbReference type="SUPFAM" id="SSF53098">
    <property type="entry name" value="Ribonuclease H-like"/>
    <property type="match status" value="1"/>
</dbReference>
<proteinExistence type="inferred from homology"/>
<dbReference type="Gene3D" id="1.10.287.690">
    <property type="entry name" value="Helix hairpin bin"/>
    <property type="match status" value="1"/>
</dbReference>
<dbReference type="SMART" id="SM00486">
    <property type="entry name" value="POLBc"/>
    <property type="match status" value="1"/>
</dbReference>
<dbReference type="Gene3D" id="3.90.1600.10">
    <property type="entry name" value="Palm domain of DNA polymerase"/>
    <property type="match status" value="1"/>
</dbReference>
<dbReference type="FunFam" id="1.10.287.690:FF:000002">
    <property type="entry name" value="DNA polymerase zeta"/>
    <property type="match status" value="1"/>
</dbReference>